<reference evidence="4 5" key="1">
    <citation type="submission" date="2023-09" db="EMBL/GenBank/DDBJ databases">
        <title>Nesidiocoris tenuis whole genome shotgun sequence.</title>
        <authorList>
            <person name="Shibata T."/>
            <person name="Shimoda M."/>
            <person name="Kobayashi T."/>
            <person name="Uehara T."/>
        </authorList>
    </citation>
    <scope>NUCLEOTIDE SEQUENCE [LARGE SCALE GENOMIC DNA]</scope>
    <source>
        <strain evidence="4 5">Japan</strain>
    </source>
</reference>
<dbReference type="Proteomes" id="UP001307889">
    <property type="component" value="Chromosome 14"/>
</dbReference>
<dbReference type="SUPFAM" id="SSF50494">
    <property type="entry name" value="Trypsin-like serine proteases"/>
    <property type="match status" value="1"/>
</dbReference>
<evidence type="ECO:0000313" key="5">
    <source>
        <dbReference type="Proteomes" id="UP001307889"/>
    </source>
</evidence>
<organism evidence="4 5">
    <name type="scientific">Nesidiocoris tenuis</name>
    <dbReference type="NCBI Taxonomy" id="355587"/>
    <lineage>
        <taxon>Eukaryota</taxon>
        <taxon>Metazoa</taxon>
        <taxon>Ecdysozoa</taxon>
        <taxon>Arthropoda</taxon>
        <taxon>Hexapoda</taxon>
        <taxon>Insecta</taxon>
        <taxon>Pterygota</taxon>
        <taxon>Neoptera</taxon>
        <taxon>Paraneoptera</taxon>
        <taxon>Hemiptera</taxon>
        <taxon>Heteroptera</taxon>
        <taxon>Panheteroptera</taxon>
        <taxon>Cimicomorpha</taxon>
        <taxon>Miridae</taxon>
        <taxon>Dicyphina</taxon>
        <taxon>Nesidiocoris</taxon>
    </lineage>
</organism>
<feature type="domain" description="Peptidase S1" evidence="3">
    <location>
        <begin position="34"/>
        <end position="283"/>
    </location>
</feature>
<proteinExistence type="inferred from homology"/>
<dbReference type="InterPro" id="IPR043504">
    <property type="entry name" value="Peptidase_S1_PA_chymotrypsin"/>
</dbReference>
<evidence type="ECO:0000256" key="1">
    <source>
        <dbReference type="ARBA" id="ARBA00023157"/>
    </source>
</evidence>
<comment type="similarity">
    <text evidence="2">Belongs to the peptidase S1 family. CLIP subfamily.</text>
</comment>
<sequence length="311" mass="34740">MLISILAANNFTLPPDSFNPDDKKIDTPLVPAIPFMGSVKHFGRHICSGVLLSQSNVFTSCHCLGNFVISGEATKDLEFLQAADPLQHFIEVGQLDYRSHSPNRQSRQAKEFHPYPRCRKKNGFFEWDLGFIVTVEPFDPSPHVGWINFSNPKTINSRIVELFNQDKCRVMGWSTTAKNVIGLVDGNLRTAKIEIVPYQECVKILSEKHNRSKAHDLSGRAQVCARGVNVSDASCIADFEGPLMCENDVFGIYSYAYNCGANAALMVFASSPDFVDWYTDKGRSRFARSSLSTHGINIVLLKCVLTINWLI</sequence>
<protein>
    <submittedName>
        <fullName evidence="4">Tryp_SPc</fullName>
    </submittedName>
</protein>
<dbReference type="SMART" id="SM00020">
    <property type="entry name" value="Tryp_SPc"/>
    <property type="match status" value="1"/>
</dbReference>
<gene>
    <name evidence="4" type="ORF">NTJ_15386</name>
</gene>
<dbReference type="PROSITE" id="PS50240">
    <property type="entry name" value="TRYPSIN_DOM"/>
    <property type="match status" value="1"/>
</dbReference>
<evidence type="ECO:0000259" key="3">
    <source>
        <dbReference type="PROSITE" id="PS50240"/>
    </source>
</evidence>
<dbReference type="Pfam" id="PF00089">
    <property type="entry name" value="Trypsin"/>
    <property type="match status" value="1"/>
</dbReference>
<dbReference type="Gene3D" id="2.40.10.10">
    <property type="entry name" value="Trypsin-like serine proteases"/>
    <property type="match status" value="1"/>
</dbReference>
<dbReference type="PANTHER" id="PTHR24256">
    <property type="entry name" value="TRYPTASE-RELATED"/>
    <property type="match status" value="1"/>
</dbReference>
<dbReference type="InterPro" id="IPR009003">
    <property type="entry name" value="Peptidase_S1_PA"/>
</dbReference>
<dbReference type="InterPro" id="IPR001254">
    <property type="entry name" value="Trypsin_dom"/>
</dbReference>
<accession>A0ABN7BDW2</accession>
<evidence type="ECO:0000313" key="4">
    <source>
        <dbReference type="EMBL" id="BET02568.1"/>
    </source>
</evidence>
<dbReference type="InterPro" id="IPR051487">
    <property type="entry name" value="Ser/Thr_Proteases_Immune/Dev"/>
</dbReference>
<keyword evidence="1" id="KW-1015">Disulfide bond</keyword>
<keyword evidence="5" id="KW-1185">Reference proteome</keyword>
<name>A0ABN7BDW2_9HEMI</name>
<evidence type="ECO:0000256" key="2">
    <source>
        <dbReference type="ARBA" id="ARBA00024195"/>
    </source>
</evidence>
<dbReference type="EMBL" id="AP028922">
    <property type="protein sequence ID" value="BET02568.1"/>
    <property type="molecule type" value="Genomic_DNA"/>
</dbReference>